<keyword evidence="6" id="KW-0143">Chaperone</keyword>
<evidence type="ECO:0000256" key="5">
    <source>
        <dbReference type="ARBA" id="ARBA00023136"/>
    </source>
</evidence>
<protein>
    <recommendedName>
        <fullName evidence="8">Ancillary SecYEG translocon subunit</fullName>
    </recommendedName>
</protein>
<dbReference type="InterPro" id="IPR026039">
    <property type="entry name" value="YfgM"/>
</dbReference>
<dbReference type="GO" id="GO:0044877">
    <property type="term" value="F:protein-containing complex binding"/>
    <property type="evidence" value="ECO:0007669"/>
    <property type="project" value="InterPro"/>
</dbReference>
<accession>H6Q4G1</accession>
<keyword evidence="2" id="KW-1003">Cell membrane</keyword>
<evidence type="ECO:0000313" key="12">
    <source>
        <dbReference type="Proteomes" id="UP000009061"/>
    </source>
</evidence>
<dbReference type="Pfam" id="PF09976">
    <property type="entry name" value="TPR_21"/>
    <property type="match status" value="1"/>
</dbReference>
<dbReference type="InterPro" id="IPR011990">
    <property type="entry name" value="TPR-like_helical_dom_sf"/>
</dbReference>
<reference evidence="11 12" key="1">
    <citation type="journal article" date="2012" name="MBio">
        <title>Insight into the transmission biology and species-specific functional capabilities of tsetse (Diptera: glossinidae) obligate symbiont wigglesworthia.</title>
        <authorList>
            <person name="Rio R.V."/>
            <person name="Symula R.E."/>
            <person name="Wang J."/>
            <person name="Lohs C."/>
            <person name="Wu Y.N."/>
            <person name="Snyder A.K."/>
            <person name="Bjornson R.D."/>
            <person name="Oshima K."/>
            <person name="Biehl B.S."/>
            <person name="Perna N.T."/>
            <person name="Hattori M."/>
            <person name="Aksoy S."/>
        </authorList>
    </citation>
    <scope>NUCLEOTIDE SEQUENCE [LARGE SCALE GENOMIC DNA]</scope>
    <source>
        <strain evidence="11">WGM</strain>
    </source>
</reference>
<dbReference type="Proteomes" id="UP000009061">
    <property type="component" value="Chromosome"/>
</dbReference>
<dbReference type="STRING" id="1142511.WIGMOR_0174"/>
<keyword evidence="3 9" id="KW-0812">Transmembrane</keyword>
<dbReference type="SUPFAM" id="SSF48452">
    <property type="entry name" value="TPR-like"/>
    <property type="match status" value="1"/>
</dbReference>
<dbReference type="eggNOG" id="COG2976">
    <property type="taxonomic scope" value="Bacteria"/>
</dbReference>
<comment type="similarity">
    <text evidence="7">Belongs to the YfgM family.</text>
</comment>
<dbReference type="EMBL" id="CP003315">
    <property type="protein sequence ID" value="AFA41021.1"/>
    <property type="molecule type" value="Genomic_DNA"/>
</dbReference>
<evidence type="ECO:0000256" key="8">
    <source>
        <dbReference type="ARBA" id="ARBA00024235"/>
    </source>
</evidence>
<dbReference type="RefSeq" id="WP_014353960.1">
    <property type="nucleotide sequence ID" value="NC_016893.1"/>
</dbReference>
<dbReference type="KEGG" id="wgl:WIGMOR_0174"/>
<comment type="subcellular location">
    <subcellularLocation>
        <location evidence="1">Cell membrane</location>
        <topology evidence="1">Single-pass type II membrane protein</topology>
    </subcellularLocation>
</comment>
<gene>
    <name evidence="11" type="ORF">WIGMOR_0174</name>
</gene>
<evidence type="ECO:0000256" key="6">
    <source>
        <dbReference type="ARBA" id="ARBA00023186"/>
    </source>
</evidence>
<evidence type="ECO:0000313" key="11">
    <source>
        <dbReference type="EMBL" id="AFA41021.1"/>
    </source>
</evidence>
<sequence>MSLFKINQYIFKKNIFILLFFFIFILISIFFYKKYQRNKNDELYQSFQIWKDMKKKLENSEYTNFYAAKEHKNNYTVFILLGIAKINVENNKFEEALVYLNKAFLLAEDLNLKSLIALRKARLMLQQNDIENAENILKNITRPGWKELAHYILNHDVHFKKTHKT</sequence>
<dbReference type="InterPro" id="IPR018704">
    <property type="entry name" value="SecYEG/CpoB_TPR"/>
</dbReference>
<dbReference type="AlphaFoldDB" id="H6Q4G1"/>
<evidence type="ECO:0000256" key="1">
    <source>
        <dbReference type="ARBA" id="ARBA00004401"/>
    </source>
</evidence>
<name>H6Q4G1_WIGGL</name>
<evidence type="ECO:0000256" key="4">
    <source>
        <dbReference type="ARBA" id="ARBA00022989"/>
    </source>
</evidence>
<dbReference type="Gene3D" id="1.25.40.10">
    <property type="entry name" value="Tetratricopeptide repeat domain"/>
    <property type="match status" value="1"/>
</dbReference>
<evidence type="ECO:0000256" key="2">
    <source>
        <dbReference type="ARBA" id="ARBA00022475"/>
    </source>
</evidence>
<dbReference type="PANTHER" id="PTHR38035:SF1">
    <property type="entry name" value="ANCILLARY SECYEG TRANSLOCON SUBUNIT"/>
    <property type="match status" value="1"/>
</dbReference>
<keyword evidence="5 9" id="KW-0472">Membrane</keyword>
<organism evidence="11 12">
    <name type="scientific">Wigglesworthia glossinidia endosymbiont of Glossina morsitans morsitans</name>
    <name type="common">Yale colony</name>
    <dbReference type="NCBI Taxonomy" id="1142511"/>
    <lineage>
        <taxon>Bacteria</taxon>
        <taxon>Pseudomonadati</taxon>
        <taxon>Pseudomonadota</taxon>
        <taxon>Gammaproteobacteria</taxon>
        <taxon>Enterobacterales</taxon>
        <taxon>Erwiniaceae</taxon>
        <taxon>Wigglesworthia</taxon>
    </lineage>
</organism>
<dbReference type="HOGENOM" id="CLU_1610116_0_0_6"/>
<dbReference type="OrthoDB" id="9789675at2"/>
<dbReference type="GO" id="GO:0005886">
    <property type="term" value="C:plasma membrane"/>
    <property type="evidence" value="ECO:0007669"/>
    <property type="project" value="UniProtKB-SubCell"/>
</dbReference>
<feature type="transmembrane region" description="Helical" evidence="9">
    <location>
        <begin position="15"/>
        <end position="32"/>
    </location>
</feature>
<proteinExistence type="inferred from homology"/>
<dbReference type="PANTHER" id="PTHR38035">
    <property type="entry name" value="UPF0070 PROTEIN YFGM"/>
    <property type="match status" value="1"/>
</dbReference>
<evidence type="ECO:0000256" key="7">
    <source>
        <dbReference type="ARBA" id="ARBA00024197"/>
    </source>
</evidence>
<keyword evidence="4 9" id="KW-1133">Transmembrane helix</keyword>
<evidence type="ECO:0000259" key="10">
    <source>
        <dbReference type="Pfam" id="PF09976"/>
    </source>
</evidence>
<keyword evidence="12" id="KW-1185">Reference proteome</keyword>
<feature type="domain" description="Ancillary SecYEG translocon subunit/Cell division coordinator CpoB TPR" evidence="10">
    <location>
        <begin position="13"/>
        <end position="149"/>
    </location>
</feature>
<evidence type="ECO:0000256" key="3">
    <source>
        <dbReference type="ARBA" id="ARBA00022692"/>
    </source>
</evidence>
<evidence type="ECO:0000256" key="9">
    <source>
        <dbReference type="SAM" id="Phobius"/>
    </source>
</evidence>